<protein>
    <recommendedName>
        <fullName evidence="5">Lipoprotein</fullName>
    </recommendedName>
</protein>
<gene>
    <name evidence="3" type="ORF">K3148_05150</name>
</gene>
<dbReference type="Proteomes" id="UP000824281">
    <property type="component" value="Chromosome"/>
</dbReference>
<accession>A0ABX8ZPW4</accession>
<reference evidence="3 4" key="1">
    <citation type="submission" date="2021-08" db="EMBL/GenBank/DDBJ databases">
        <title>Comparative Genomics Analysis of the Genus Qipengyuania Reveals Extensive Genetic Diversity and Metabolic Versatility, Including the Description of Fifteen Novel Species.</title>
        <authorList>
            <person name="Liu Y."/>
        </authorList>
    </citation>
    <scope>NUCLEOTIDE SEQUENCE [LARGE SCALE GENOMIC DNA]</scope>
    <source>
        <strain evidence="3 4">1NDH13</strain>
    </source>
</reference>
<evidence type="ECO:0000256" key="1">
    <source>
        <dbReference type="SAM" id="MobiDB-lite"/>
    </source>
</evidence>
<evidence type="ECO:0000313" key="4">
    <source>
        <dbReference type="Proteomes" id="UP000824281"/>
    </source>
</evidence>
<keyword evidence="4" id="KW-1185">Reference proteome</keyword>
<evidence type="ECO:0000313" key="3">
    <source>
        <dbReference type="EMBL" id="QZD90781.1"/>
    </source>
</evidence>
<evidence type="ECO:0000256" key="2">
    <source>
        <dbReference type="SAM" id="SignalP"/>
    </source>
</evidence>
<organism evidence="3 4">
    <name type="scientific">Qipengyuania aurantiaca</name>
    <dbReference type="NCBI Taxonomy" id="2867233"/>
    <lineage>
        <taxon>Bacteria</taxon>
        <taxon>Pseudomonadati</taxon>
        <taxon>Pseudomonadota</taxon>
        <taxon>Alphaproteobacteria</taxon>
        <taxon>Sphingomonadales</taxon>
        <taxon>Erythrobacteraceae</taxon>
        <taxon>Qipengyuania</taxon>
    </lineage>
</organism>
<evidence type="ECO:0008006" key="5">
    <source>
        <dbReference type="Google" id="ProtNLM"/>
    </source>
</evidence>
<proteinExistence type="predicted"/>
<dbReference type="EMBL" id="CP081295">
    <property type="protein sequence ID" value="QZD90781.1"/>
    <property type="molecule type" value="Genomic_DNA"/>
</dbReference>
<name>A0ABX8ZPW4_9SPHN</name>
<dbReference type="PROSITE" id="PS51257">
    <property type="entry name" value="PROKAR_LIPOPROTEIN"/>
    <property type="match status" value="1"/>
</dbReference>
<dbReference type="RefSeq" id="WP_221426243.1">
    <property type="nucleotide sequence ID" value="NZ_CP081295.1"/>
</dbReference>
<feature type="region of interest" description="Disordered" evidence="1">
    <location>
        <begin position="178"/>
        <end position="215"/>
    </location>
</feature>
<feature type="chain" id="PRO_5046052378" description="Lipoprotein" evidence="2">
    <location>
        <begin position="22"/>
        <end position="215"/>
    </location>
</feature>
<keyword evidence="2" id="KW-0732">Signal</keyword>
<feature type="signal peptide" evidence="2">
    <location>
        <begin position="1"/>
        <end position="21"/>
    </location>
</feature>
<sequence length="215" mass="22462">MRNWVVSLAALALAGCGSSNSTDFTLDVSGNASAMKQNLAVMHDQTLSLPGVLAATMTSDAEGLTFTIPAADGYDPAEIRMDFTQQGPSTQIAVAVDVPQVDMGAAQYLSEEKVEAELKKNLLAWKEQWRMTGDAASTKELQLTLALVALAAQQVDPAKAYMGGFDGFDFGAMESEAAGWGEDNELPERDYPADDGGWGADASGDGDDGGWGAGA</sequence>